<keyword evidence="1" id="KW-0175">Coiled coil</keyword>
<accession>A0A075FH48</accession>
<dbReference type="AlphaFoldDB" id="A0A075FH48"/>
<dbReference type="SUPFAM" id="SSF57997">
    <property type="entry name" value="Tropomyosin"/>
    <property type="match status" value="1"/>
</dbReference>
<proteinExistence type="predicted"/>
<feature type="transmembrane region" description="Helical" evidence="2">
    <location>
        <begin position="88"/>
        <end position="105"/>
    </location>
</feature>
<organism evidence="3">
    <name type="scientific">uncultured marine group II/III euryarchaeote AD1000_02_G03</name>
    <dbReference type="NCBI Taxonomy" id="1457700"/>
    <lineage>
        <taxon>Archaea</taxon>
        <taxon>Methanobacteriati</taxon>
        <taxon>Methanobacteriota</taxon>
        <taxon>environmental samples</taxon>
    </lineage>
</organism>
<dbReference type="EMBL" id="KF900306">
    <property type="protein sequence ID" value="AIE90348.1"/>
    <property type="molecule type" value="Genomic_DNA"/>
</dbReference>
<sequence>MRVERLALACSLLLIGAGGWWLTRTATIETEAVSTYGPMVILFASALLLRDLVYFGPKERSRLTAATNASWPSILAFSGITYGPEDQTIAAAMLVIIAGFLWWFTDQQLGVSITTRRWRGMTSIAGLAVALAILVSLTDDLVLWAVVIGASCFTMIPDLLAKDDEHEARTEFASLLEEFESRVLALRENSSGMEQVSSLLKIAREEGWSNPERGMELISQAESEIERITAFSGDLDAIRADALAAVERSESVTIEATGPRKSFDLGDREADLGSFRDAELLYRRAKSKSEVIEKHWQVAHDSITAAESAIAEHSGHQAEGVTSILRSAKEAMEAEDPVEALHIASSIPAHIESMGSTDEAAIKSLSDAEHAVAAAEGDIQIVTKDRLDQARKAIESGDSALAKGLADSVLRDVRATSEAMQEVQRALRQKKQIEARFPDASKQDWSDRLQQIEERAESGEWVSAVDSLQSLTSDLQALEHSISEASELVRFVEDEWKSLRSKLDSAGIGPSDPSRMEAEKAVADAVTALSSGDIEACHTALASAGEYLESLGRLA</sequence>
<feature type="coiled-coil region" evidence="1">
    <location>
        <begin position="468"/>
        <end position="495"/>
    </location>
</feature>
<evidence type="ECO:0000256" key="2">
    <source>
        <dbReference type="SAM" id="Phobius"/>
    </source>
</evidence>
<name>A0A075FH48_9EURY</name>
<protein>
    <submittedName>
        <fullName evidence="3">Uncharacterized protein</fullName>
    </submittedName>
</protein>
<keyword evidence="2" id="KW-1133">Transmembrane helix</keyword>
<feature type="transmembrane region" description="Helical" evidence="2">
    <location>
        <begin position="35"/>
        <end position="53"/>
    </location>
</feature>
<keyword evidence="2" id="KW-0812">Transmembrane</keyword>
<evidence type="ECO:0000256" key="1">
    <source>
        <dbReference type="SAM" id="Coils"/>
    </source>
</evidence>
<evidence type="ECO:0000313" key="3">
    <source>
        <dbReference type="EMBL" id="AIE90348.1"/>
    </source>
</evidence>
<feature type="transmembrane region" description="Helical" evidence="2">
    <location>
        <begin position="65"/>
        <end position="82"/>
    </location>
</feature>
<keyword evidence="2" id="KW-0472">Membrane</keyword>
<reference evidence="3" key="1">
    <citation type="journal article" date="2014" name="Genome Biol. Evol.">
        <title>Pangenome evidence for extensive interdomain horizontal transfer affecting lineage core and shell genes in uncultured planktonic thaumarchaeota and euryarchaeota.</title>
        <authorList>
            <person name="Deschamps P."/>
            <person name="Zivanovic Y."/>
            <person name="Moreira D."/>
            <person name="Rodriguez-Valera F."/>
            <person name="Lopez-Garcia P."/>
        </authorList>
    </citation>
    <scope>NUCLEOTIDE SEQUENCE</scope>
</reference>